<gene>
    <name evidence="3" type="ORF">Y1Q_0012870</name>
</gene>
<dbReference type="EMBL" id="AKHW03001049">
    <property type="protein sequence ID" value="KYO43902.1"/>
    <property type="molecule type" value="Genomic_DNA"/>
</dbReference>
<keyword evidence="4" id="KW-1185">Reference proteome</keyword>
<sequence length="107" mass="12167">MLVSNVAHKYGRNESSIHAIKIQEREICQAVASSAPITGKVTSQARDKTLVKTEKALNLWLEEVNRKHVPINYNTLREKALSLYVLFKPPTEEEQPFDEKEFKASQG</sequence>
<name>A0A151P4B6_ALLMI</name>
<comment type="caution">
    <text evidence="3">The sequence shown here is derived from an EMBL/GenBank/DDBJ whole genome shotgun (WGS) entry which is preliminary data.</text>
</comment>
<evidence type="ECO:0000313" key="4">
    <source>
        <dbReference type="Proteomes" id="UP000050525"/>
    </source>
</evidence>
<reference evidence="3 4" key="1">
    <citation type="journal article" date="2012" name="Genome Biol.">
        <title>Sequencing three crocodilian genomes to illuminate the evolution of archosaurs and amniotes.</title>
        <authorList>
            <person name="St John J.A."/>
            <person name="Braun E.L."/>
            <person name="Isberg S.R."/>
            <person name="Miles L.G."/>
            <person name="Chong A.Y."/>
            <person name="Gongora J."/>
            <person name="Dalzell P."/>
            <person name="Moran C."/>
            <person name="Bed'hom B."/>
            <person name="Abzhanov A."/>
            <person name="Burgess S.C."/>
            <person name="Cooksey A.M."/>
            <person name="Castoe T.A."/>
            <person name="Crawford N.G."/>
            <person name="Densmore L.D."/>
            <person name="Drew J.C."/>
            <person name="Edwards S.V."/>
            <person name="Faircloth B.C."/>
            <person name="Fujita M.K."/>
            <person name="Greenwold M.J."/>
            <person name="Hoffmann F.G."/>
            <person name="Howard J.M."/>
            <person name="Iguchi T."/>
            <person name="Janes D.E."/>
            <person name="Khan S.Y."/>
            <person name="Kohno S."/>
            <person name="de Koning A.J."/>
            <person name="Lance S.L."/>
            <person name="McCarthy F.M."/>
            <person name="McCormack J.E."/>
            <person name="Merchant M.E."/>
            <person name="Peterson D.G."/>
            <person name="Pollock D.D."/>
            <person name="Pourmand N."/>
            <person name="Raney B.J."/>
            <person name="Roessler K.A."/>
            <person name="Sanford J.R."/>
            <person name="Sawyer R.H."/>
            <person name="Schmidt C.J."/>
            <person name="Triplett E.W."/>
            <person name="Tuberville T.D."/>
            <person name="Venegas-Anaya M."/>
            <person name="Howard J.T."/>
            <person name="Jarvis E.D."/>
            <person name="Guillette L.J.Jr."/>
            <person name="Glenn T.C."/>
            <person name="Green R.E."/>
            <person name="Ray D.A."/>
        </authorList>
    </citation>
    <scope>NUCLEOTIDE SEQUENCE [LARGE SCALE GENOMIC DNA]</scope>
    <source>
        <strain evidence="3">KSC_2009_1</strain>
    </source>
</reference>
<dbReference type="Gene3D" id="1.10.10.60">
    <property type="entry name" value="Homeodomain-like"/>
    <property type="match status" value="1"/>
</dbReference>
<dbReference type="AlphaFoldDB" id="A0A151P4B6"/>
<dbReference type="GO" id="GO:0003677">
    <property type="term" value="F:DNA binding"/>
    <property type="evidence" value="ECO:0007669"/>
    <property type="project" value="UniProtKB-KW"/>
</dbReference>
<proteinExistence type="predicted"/>
<dbReference type="Proteomes" id="UP000050525">
    <property type="component" value="Unassembled WGS sequence"/>
</dbReference>
<evidence type="ECO:0000313" key="3">
    <source>
        <dbReference type="EMBL" id="KYO43902.1"/>
    </source>
</evidence>
<keyword evidence="1" id="KW-0238">DNA-binding</keyword>
<dbReference type="InterPro" id="IPR006600">
    <property type="entry name" value="HTH_CenpB_DNA-bd_dom"/>
</dbReference>
<feature type="domain" description="HTH CENPB-type" evidence="2">
    <location>
        <begin position="54"/>
        <end position="107"/>
    </location>
</feature>
<protein>
    <recommendedName>
        <fullName evidence="2">HTH CENPB-type domain-containing protein</fullName>
    </recommendedName>
</protein>
<organism evidence="3 4">
    <name type="scientific">Alligator mississippiensis</name>
    <name type="common">American alligator</name>
    <dbReference type="NCBI Taxonomy" id="8496"/>
    <lineage>
        <taxon>Eukaryota</taxon>
        <taxon>Metazoa</taxon>
        <taxon>Chordata</taxon>
        <taxon>Craniata</taxon>
        <taxon>Vertebrata</taxon>
        <taxon>Euteleostomi</taxon>
        <taxon>Archelosauria</taxon>
        <taxon>Archosauria</taxon>
        <taxon>Crocodylia</taxon>
        <taxon>Alligatoridae</taxon>
        <taxon>Alligatorinae</taxon>
        <taxon>Alligator</taxon>
    </lineage>
</organism>
<dbReference type="Pfam" id="PF03221">
    <property type="entry name" value="HTH_Tnp_Tc5"/>
    <property type="match status" value="1"/>
</dbReference>
<evidence type="ECO:0000259" key="2">
    <source>
        <dbReference type="Pfam" id="PF03221"/>
    </source>
</evidence>
<accession>A0A151P4B6</accession>
<evidence type="ECO:0000256" key="1">
    <source>
        <dbReference type="ARBA" id="ARBA00023125"/>
    </source>
</evidence>